<feature type="signal peptide" evidence="13">
    <location>
        <begin position="1"/>
        <end position="24"/>
    </location>
</feature>
<keyword evidence="4" id="KW-0410">Iron transport</keyword>
<dbReference type="SUPFAM" id="SSF56935">
    <property type="entry name" value="Porins"/>
    <property type="match status" value="1"/>
</dbReference>
<dbReference type="Proteomes" id="UP000248148">
    <property type="component" value="Unassembled WGS sequence"/>
</dbReference>
<gene>
    <name evidence="16" type="ORF">BJ122_1138</name>
</gene>
<keyword evidence="17" id="KW-1185">Reference proteome</keyword>
<name>A0A318TC01_9BRAD</name>
<evidence type="ECO:0000313" key="16">
    <source>
        <dbReference type="EMBL" id="PYF02224.1"/>
    </source>
</evidence>
<reference evidence="16 17" key="1">
    <citation type="submission" date="2018-06" db="EMBL/GenBank/DDBJ databases">
        <title>Genomic Encyclopedia of Archaeal and Bacterial Type Strains, Phase II (KMG-II): from individual species to whole genera.</title>
        <authorList>
            <person name="Goeker M."/>
        </authorList>
    </citation>
    <scope>NUCLEOTIDE SEQUENCE [LARGE SCALE GENOMIC DNA]</scope>
    <source>
        <strain evidence="16 17">JCM 11668</strain>
    </source>
</reference>
<evidence type="ECO:0000256" key="8">
    <source>
        <dbReference type="ARBA" id="ARBA00023077"/>
    </source>
</evidence>
<dbReference type="InterPro" id="IPR036942">
    <property type="entry name" value="Beta-barrel_TonB_sf"/>
</dbReference>
<evidence type="ECO:0000256" key="4">
    <source>
        <dbReference type="ARBA" id="ARBA00022496"/>
    </source>
</evidence>
<dbReference type="Pfam" id="PF07715">
    <property type="entry name" value="Plug"/>
    <property type="match status" value="1"/>
</dbReference>
<comment type="subcellular location">
    <subcellularLocation>
        <location evidence="1 11">Cell outer membrane</location>
        <topology evidence="1 11">Multi-pass membrane protein</topology>
    </subcellularLocation>
</comment>
<keyword evidence="13" id="KW-0732">Signal</keyword>
<dbReference type="PROSITE" id="PS52016">
    <property type="entry name" value="TONB_DEPENDENT_REC_3"/>
    <property type="match status" value="1"/>
</dbReference>
<dbReference type="InterPro" id="IPR012910">
    <property type="entry name" value="Plug_dom"/>
</dbReference>
<dbReference type="InterPro" id="IPR000531">
    <property type="entry name" value="Beta-barrel_TonB"/>
</dbReference>
<keyword evidence="7" id="KW-0406">Ion transport</keyword>
<keyword evidence="10 11" id="KW-0998">Cell outer membrane</keyword>
<comment type="caution">
    <text evidence="16">The sequence shown here is derived from an EMBL/GenBank/DDBJ whole genome shotgun (WGS) entry which is preliminary data.</text>
</comment>
<feature type="chain" id="PRO_5016319779" evidence="13">
    <location>
        <begin position="25"/>
        <end position="679"/>
    </location>
</feature>
<dbReference type="PANTHER" id="PTHR32552:SF81">
    <property type="entry name" value="TONB-DEPENDENT OUTER MEMBRANE RECEPTOR"/>
    <property type="match status" value="1"/>
</dbReference>
<evidence type="ECO:0000256" key="11">
    <source>
        <dbReference type="PROSITE-ProRule" id="PRU01360"/>
    </source>
</evidence>
<dbReference type="InterPro" id="IPR039426">
    <property type="entry name" value="TonB-dep_rcpt-like"/>
</dbReference>
<keyword evidence="16" id="KW-0675">Receptor</keyword>
<dbReference type="CDD" id="cd01347">
    <property type="entry name" value="ligand_gated_channel"/>
    <property type="match status" value="1"/>
</dbReference>
<dbReference type="AlphaFoldDB" id="A0A318TC01"/>
<feature type="domain" description="TonB-dependent receptor-like beta-barrel" evidence="14">
    <location>
        <begin position="218"/>
        <end position="645"/>
    </location>
</feature>
<evidence type="ECO:0000256" key="2">
    <source>
        <dbReference type="ARBA" id="ARBA00022448"/>
    </source>
</evidence>
<evidence type="ECO:0000256" key="10">
    <source>
        <dbReference type="ARBA" id="ARBA00023237"/>
    </source>
</evidence>
<evidence type="ECO:0000256" key="6">
    <source>
        <dbReference type="ARBA" id="ARBA00023004"/>
    </source>
</evidence>
<dbReference type="GO" id="GO:0009279">
    <property type="term" value="C:cell outer membrane"/>
    <property type="evidence" value="ECO:0007669"/>
    <property type="project" value="UniProtKB-SubCell"/>
</dbReference>
<evidence type="ECO:0000256" key="1">
    <source>
        <dbReference type="ARBA" id="ARBA00004571"/>
    </source>
</evidence>
<feature type="domain" description="TonB-dependent receptor plug" evidence="15">
    <location>
        <begin position="47"/>
        <end position="150"/>
    </location>
</feature>
<keyword evidence="8 12" id="KW-0798">TonB box</keyword>
<dbReference type="Gene3D" id="2.40.170.20">
    <property type="entry name" value="TonB-dependent receptor, beta-barrel domain"/>
    <property type="match status" value="1"/>
</dbReference>
<dbReference type="RefSeq" id="WP_110781172.1">
    <property type="nucleotide sequence ID" value="NZ_QJTI01000013.1"/>
</dbReference>
<keyword evidence="3 11" id="KW-1134">Transmembrane beta strand</keyword>
<comment type="similarity">
    <text evidence="11 12">Belongs to the TonB-dependent receptor family.</text>
</comment>
<keyword evidence="6" id="KW-0408">Iron</keyword>
<evidence type="ECO:0000256" key="13">
    <source>
        <dbReference type="SAM" id="SignalP"/>
    </source>
</evidence>
<evidence type="ECO:0000256" key="3">
    <source>
        <dbReference type="ARBA" id="ARBA00022452"/>
    </source>
</evidence>
<proteinExistence type="inferred from homology"/>
<evidence type="ECO:0000256" key="12">
    <source>
        <dbReference type="RuleBase" id="RU003357"/>
    </source>
</evidence>
<accession>A0A318TC01</accession>
<evidence type="ECO:0000256" key="9">
    <source>
        <dbReference type="ARBA" id="ARBA00023136"/>
    </source>
</evidence>
<keyword evidence="9 11" id="KW-0472">Membrane</keyword>
<organism evidence="16 17">
    <name type="scientific">Rhodopseudomonas faecalis</name>
    <dbReference type="NCBI Taxonomy" id="99655"/>
    <lineage>
        <taxon>Bacteria</taxon>
        <taxon>Pseudomonadati</taxon>
        <taxon>Pseudomonadota</taxon>
        <taxon>Alphaproteobacteria</taxon>
        <taxon>Hyphomicrobiales</taxon>
        <taxon>Nitrobacteraceae</taxon>
        <taxon>Rhodopseudomonas</taxon>
    </lineage>
</organism>
<evidence type="ECO:0000256" key="5">
    <source>
        <dbReference type="ARBA" id="ARBA00022692"/>
    </source>
</evidence>
<dbReference type="OrthoDB" id="9760333at2"/>
<dbReference type="EMBL" id="QJTI01000013">
    <property type="protein sequence ID" value="PYF02224.1"/>
    <property type="molecule type" value="Genomic_DNA"/>
</dbReference>
<protein>
    <submittedName>
        <fullName evidence="16">Pesticin/yersiniabactin receptor</fullName>
    </submittedName>
</protein>
<dbReference type="GO" id="GO:0006826">
    <property type="term" value="P:iron ion transport"/>
    <property type="evidence" value="ECO:0007669"/>
    <property type="project" value="UniProtKB-KW"/>
</dbReference>
<evidence type="ECO:0000313" key="17">
    <source>
        <dbReference type="Proteomes" id="UP000248148"/>
    </source>
</evidence>
<keyword evidence="5 11" id="KW-0812">Transmembrane</keyword>
<dbReference type="Pfam" id="PF00593">
    <property type="entry name" value="TonB_dep_Rec_b-barrel"/>
    <property type="match status" value="1"/>
</dbReference>
<evidence type="ECO:0000256" key="7">
    <source>
        <dbReference type="ARBA" id="ARBA00023065"/>
    </source>
</evidence>
<evidence type="ECO:0000259" key="15">
    <source>
        <dbReference type="Pfam" id="PF07715"/>
    </source>
</evidence>
<dbReference type="PANTHER" id="PTHR32552">
    <property type="entry name" value="FERRICHROME IRON RECEPTOR-RELATED"/>
    <property type="match status" value="1"/>
</dbReference>
<keyword evidence="2 11" id="KW-0813">Transport</keyword>
<sequence length="679" mass="74110">MLSRKVFFATVSGFVLIGSNPVHAQSSNVIALDAITVTTNKREQQLEKVDGGVSVATATDLQEKNVRTIEDLQKVFPSLVIDNRGNRAYANFTVRGISSPDYYSPSVQVYVDGVPQAPSAMVQDLVDVERVEFLRGPQGTLYGRNAVGGVINIITKQARTPTSTVFGTVANRLFEGGLTTTGVLIPDTLFMDLAVKGSRRLGQIKDTDGSNDRIDGWDGGSGRAALRYAPTGGPFDANVWVSHEALRSHEETFILDQDVGKRLYRSPILSAYGPYNVFERHITTTGVSWNYRFDDFTLSNSTSFQSVDMKRKLFGVGYPETDHSLTEELRLAYDGGGRVKGVVGLSYWNDWFTRDDDGYPGYYGRSRNKVESRSAAVFGEMSYAFTERLELTAGARGAYDWAAINFNRPDSYGNGSGFGFDQTADFSSFQPKVSLGYQITDTTRVYGLISEGYKPGGFNHAVSYPQDAEAYRPEKAWNYEAGLRTALFGGRLSLTTALYHIASNDKQIYVGPAGLQVIRNAGKGESNGVELSAMLKPTDQLTLNATANFGRSEFTDLVDPLSGVSYTGNRVPYAPDQTANLSARYIVGQTFFPGQIAVTGATRLVGKTYFDVANTLSQPAFATYDAGLEFAFDKGLTVKIFADNIADKVYRTASFNYGGTIISTIGLGRLVGASMQMKF</sequence>
<evidence type="ECO:0000259" key="14">
    <source>
        <dbReference type="Pfam" id="PF00593"/>
    </source>
</evidence>